<keyword evidence="2" id="KW-1185">Reference proteome</keyword>
<evidence type="ECO:0000313" key="2">
    <source>
        <dbReference type="Proteomes" id="UP000240357"/>
    </source>
</evidence>
<accession>A0A2T2YMZ7</accession>
<proteinExistence type="predicted"/>
<evidence type="ECO:0000313" key="1">
    <source>
        <dbReference type="EMBL" id="PSR56859.1"/>
    </source>
</evidence>
<dbReference type="Proteomes" id="UP000240357">
    <property type="component" value="Unassembled WGS sequence"/>
</dbReference>
<organism evidence="1 2">
    <name type="scientific">Adhaeribacter arboris</name>
    <dbReference type="NCBI Taxonomy" id="2072846"/>
    <lineage>
        <taxon>Bacteria</taxon>
        <taxon>Pseudomonadati</taxon>
        <taxon>Bacteroidota</taxon>
        <taxon>Cytophagia</taxon>
        <taxon>Cytophagales</taxon>
        <taxon>Hymenobacteraceae</taxon>
        <taxon>Adhaeribacter</taxon>
    </lineage>
</organism>
<gene>
    <name evidence="1" type="ORF">AHMF7605_26845</name>
</gene>
<sequence>MRPELEEIKQLENYLKNNLPEEQTLELEIRLLWDLDWQRALAQQKLAYQALRVAGREQLRKELKAIHQRLYS</sequence>
<comment type="caution">
    <text evidence="1">The sequence shown here is derived from an EMBL/GenBank/DDBJ whole genome shotgun (WGS) entry which is preliminary data.</text>
</comment>
<dbReference type="OrthoDB" id="1444051at2"/>
<reference evidence="1 2" key="1">
    <citation type="submission" date="2018-03" db="EMBL/GenBank/DDBJ databases">
        <title>Adhaeribacter sp. HMF7605 Genome sequencing and assembly.</title>
        <authorList>
            <person name="Kang H."/>
            <person name="Kang J."/>
            <person name="Cha I."/>
            <person name="Kim H."/>
            <person name="Joh K."/>
        </authorList>
    </citation>
    <scope>NUCLEOTIDE SEQUENCE [LARGE SCALE GENOMIC DNA]</scope>
    <source>
        <strain evidence="1 2">HMF7605</strain>
    </source>
</reference>
<dbReference type="RefSeq" id="WP_106933034.1">
    <property type="nucleotide sequence ID" value="NZ_PYFT01000001.1"/>
</dbReference>
<dbReference type="EMBL" id="PYFT01000001">
    <property type="protein sequence ID" value="PSR56859.1"/>
    <property type="molecule type" value="Genomic_DNA"/>
</dbReference>
<dbReference type="AlphaFoldDB" id="A0A2T2YMZ7"/>
<protein>
    <submittedName>
        <fullName evidence="1">Uncharacterized protein</fullName>
    </submittedName>
</protein>
<name>A0A2T2YMZ7_9BACT</name>